<evidence type="ECO:0000313" key="1">
    <source>
        <dbReference type="EMBL" id="JAD86722.1"/>
    </source>
</evidence>
<reference evidence="1" key="2">
    <citation type="journal article" date="2015" name="Data Brief">
        <title>Shoot transcriptome of the giant reed, Arundo donax.</title>
        <authorList>
            <person name="Barrero R.A."/>
            <person name="Guerrero F.D."/>
            <person name="Moolhuijzen P."/>
            <person name="Goolsby J.A."/>
            <person name="Tidwell J."/>
            <person name="Bellgard S.E."/>
            <person name="Bellgard M.I."/>
        </authorList>
    </citation>
    <scope>NUCLEOTIDE SEQUENCE</scope>
    <source>
        <tissue evidence="1">Shoot tissue taken approximately 20 cm above the soil surface</tissue>
    </source>
</reference>
<protein>
    <submittedName>
        <fullName evidence="1">Uncharacterized protein</fullName>
    </submittedName>
</protein>
<name>A0A0A9DSG9_ARUDO</name>
<accession>A0A0A9DSG9</accession>
<sequence length="211" mass="24235">MYTSCKLVNSTNIRNSVQTARFFQRSDKFKLPHIWLALRSTKIYNNNNNKAFQSQTSWGRLEMKPIRSRKPIHDFGTWIANFHAPLSIASSLVIFQSFRSLFIDSSRVKFGLPRPLLTLSVRFELPQCTSASGGKGCICANHLKRYWTSFFSIGATPTLSRMSSFQTRYFLLWPHILLSIRIFATLNYWTCRLLVGQHSASYSIVGRIAVL</sequence>
<proteinExistence type="predicted"/>
<reference evidence="1" key="1">
    <citation type="submission" date="2014-09" db="EMBL/GenBank/DDBJ databases">
        <authorList>
            <person name="Magalhaes I.L.F."/>
            <person name="Oliveira U."/>
            <person name="Santos F.R."/>
            <person name="Vidigal T.H.D.A."/>
            <person name="Brescovit A.D."/>
            <person name="Santos A.J."/>
        </authorList>
    </citation>
    <scope>NUCLEOTIDE SEQUENCE</scope>
    <source>
        <tissue evidence="1">Shoot tissue taken approximately 20 cm above the soil surface</tissue>
    </source>
</reference>
<organism evidence="1">
    <name type="scientific">Arundo donax</name>
    <name type="common">Giant reed</name>
    <name type="synonym">Donax arundinaceus</name>
    <dbReference type="NCBI Taxonomy" id="35708"/>
    <lineage>
        <taxon>Eukaryota</taxon>
        <taxon>Viridiplantae</taxon>
        <taxon>Streptophyta</taxon>
        <taxon>Embryophyta</taxon>
        <taxon>Tracheophyta</taxon>
        <taxon>Spermatophyta</taxon>
        <taxon>Magnoliopsida</taxon>
        <taxon>Liliopsida</taxon>
        <taxon>Poales</taxon>
        <taxon>Poaceae</taxon>
        <taxon>PACMAD clade</taxon>
        <taxon>Arundinoideae</taxon>
        <taxon>Arundineae</taxon>
        <taxon>Arundo</taxon>
    </lineage>
</organism>
<dbReference type="EMBL" id="GBRH01211173">
    <property type="protein sequence ID" value="JAD86722.1"/>
    <property type="molecule type" value="Transcribed_RNA"/>
</dbReference>
<dbReference type="AlphaFoldDB" id="A0A0A9DSG9"/>